<keyword evidence="8" id="KW-1185">Reference proteome</keyword>
<dbReference type="Proteomes" id="UP000199306">
    <property type="component" value="Unassembled WGS sequence"/>
</dbReference>
<evidence type="ECO:0000256" key="6">
    <source>
        <dbReference type="SAM" id="Phobius"/>
    </source>
</evidence>
<dbReference type="InterPro" id="IPR001123">
    <property type="entry name" value="LeuE-type"/>
</dbReference>
<evidence type="ECO:0000313" key="8">
    <source>
        <dbReference type="Proteomes" id="UP000199306"/>
    </source>
</evidence>
<feature type="transmembrane region" description="Helical" evidence="6">
    <location>
        <begin position="69"/>
        <end position="86"/>
    </location>
</feature>
<keyword evidence="3 6" id="KW-0812">Transmembrane</keyword>
<dbReference type="Pfam" id="PF01810">
    <property type="entry name" value="LysE"/>
    <property type="match status" value="1"/>
</dbReference>
<dbReference type="STRING" id="1079859.SAMN04515674_101563"/>
<dbReference type="EMBL" id="FOXH01000001">
    <property type="protein sequence ID" value="SFP15828.1"/>
    <property type="molecule type" value="Genomic_DNA"/>
</dbReference>
<evidence type="ECO:0000256" key="5">
    <source>
        <dbReference type="ARBA" id="ARBA00023136"/>
    </source>
</evidence>
<protein>
    <submittedName>
        <fullName evidence="7">Threonine/homoserine/homoserine lactone efflux protein</fullName>
    </submittedName>
</protein>
<dbReference type="OrthoDB" id="679767at2"/>
<reference evidence="7 8" key="1">
    <citation type="submission" date="2016-10" db="EMBL/GenBank/DDBJ databases">
        <authorList>
            <person name="de Groot N.N."/>
        </authorList>
    </citation>
    <scope>NUCLEOTIDE SEQUENCE [LARGE SCALE GENOMIC DNA]</scope>
    <source>
        <strain evidence="8">E92,LMG 26720,CCM 7988</strain>
    </source>
</reference>
<evidence type="ECO:0000256" key="2">
    <source>
        <dbReference type="ARBA" id="ARBA00022475"/>
    </source>
</evidence>
<feature type="transmembrane region" description="Helical" evidence="6">
    <location>
        <begin position="145"/>
        <end position="166"/>
    </location>
</feature>
<organism evidence="7 8">
    <name type="scientific">Pseudarcicella hirudinis</name>
    <dbReference type="NCBI Taxonomy" id="1079859"/>
    <lineage>
        <taxon>Bacteria</taxon>
        <taxon>Pseudomonadati</taxon>
        <taxon>Bacteroidota</taxon>
        <taxon>Cytophagia</taxon>
        <taxon>Cytophagales</taxon>
        <taxon>Flectobacillaceae</taxon>
        <taxon>Pseudarcicella</taxon>
    </lineage>
</organism>
<dbReference type="PANTHER" id="PTHR30086:SF20">
    <property type="entry name" value="ARGININE EXPORTER PROTEIN ARGO-RELATED"/>
    <property type="match status" value="1"/>
</dbReference>
<evidence type="ECO:0000256" key="4">
    <source>
        <dbReference type="ARBA" id="ARBA00022989"/>
    </source>
</evidence>
<feature type="transmembrane region" description="Helical" evidence="6">
    <location>
        <begin position="178"/>
        <end position="199"/>
    </location>
</feature>
<dbReference type="GO" id="GO:0005886">
    <property type="term" value="C:plasma membrane"/>
    <property type="evidence" value="ECO:0007669"/>
    <property type="project" value="UniProtKB-SubCell"/>
</dbReference>
<evidence type="ECO:0000256" key="1">
    <source>
        <dbReference type="ARBA" id="ARBA00004651"/>
    </source>
</evidence>
<dbReference type="PANTHER" id="PTHR30086">
    <property type="entry name" value="ARGININE EXPORTER PROTEIN ARGO"/>
    <property type="match status" value="1"/>
</dbReference>
<accession>A0A1I5N1W6</accession>
<evidence type="ECO:0000256" key="3">
    <source>
        <dbReference type="ARBA" id="ARBA00022692"/>
    </source>
</evidence>
<keyword evidence="5 6" id="KW-0472">Membrane</keyword>
<sequence length="204" mass="22853">MTQAIIFGFGWGFLLCFTFGPAFFRLIQSSIDNGFRTGVLIALGVVGADALQMFFAVFGTSILPKIRHFDMILSIGGATLLLVLGIRSIFAKTRQLIYPKTKFSNIIYYFSSGFFLNILNPSNVVAVFATSTYLKEVLDFTLNDIILFFLFSLIGTFLAESLISFYAQKMKKVLTKNVINRINQAAGVVFIFSALLILWKQFIE</sequence>
<dbReference type="RefSeq" id="WP_092011718.1">
    <property type="nucleotide sequence ID" value="NZ_FOXH01000001.1"/>
</dbReference>
<evidence type="ECO:0000313" key="7">
    <source>
        <dbReference type="EMBL" id="SFP15828.1"/>
    </source>
</evidence>
<proteinExistence type="predicted"/>
<feature type="transmembrane region" description="Helical" evidence="6">
    <location>
        <begin position="6"/>
        <end position="27"/>
    </location>
</feature>
<dbReference type="AlphaFoldDB" id="A0A1I5N1W6"/>
<name>A0A1I5N1W6_9BACT</name>
<gene>
    <name evidence="7" type="ORF">SAMN04515674_101563</name>
</gene>
<keyword evidence="2" id="KW-1003">Cell membrane</keyword>
<feature type="transmembrane region" description="Helical" evidence="6">
    <location>
        <begin position="39"/>
        <end position="63"/>
    </location>
</feature>
<keyword evidence="4 6" id="KW-1133">Transmembrane helix</keyword>
<feature type="transmembrane region" description="Helical" evidence="6">
    <location>
        <begin position="107"/>
        <end position="133"/>
    </location>
</feature>
<dbReference type="GO" id="GO:0015171">
    <property type="term" value="F:amino acid transmembrane transporter activity"/>
    <property type="evidence" value="ECO:0007669"/>
    <property type="project" value="TreeGrafter"/>
</dbReference>
<comment type="subcellular location">
    <subcellularLocation>
        <location evidence="1">Cell membrane</location>
        <topology evidence="1">Multi-pass membrane protein</topology>
    </subcellularLocation>
</comment>